<feature type="domain" description="Antibacterial effector protein Tle3 C-terminal" evidence="2">
    <location>
        <begin position="640"/>
        <end position="686"/>
    </location>
</feature>
<dbReference type="AlphaFoldDB" id="A0A840MRT5"/>
<evidence type="ECO:0000313" key="5">
    <source>
        <dbReference type="Proteomes" id="UP000575898"/>
    </source>
</evidence>
<feature type="compositionally biased region" description="Basic and acidic residues" evidence="1">
    <location>
        <begin position="580"/>
        <end position="599"/>
    </location>
</feature>
<comment type="caution">
    <text evidence="4">The sequence shown here is derived from an EMBL/GenBank/DDBJ whole genome shotgun (WGS) entry which is preliminary data.</text>
</comment>
<feature type="region of interest" description="Disordered" evidence="1">
    <location>
        <begin position="530"/>
        <end position="620"/>
    </location>
</feature>
<organism evidence="4 5">
    <name type="scientific">Chitinivorax tropicus</name>
    <dbReference type="NCBI Taxonomy" id="714531"/>
    <lineage>
        <taxon>Bacteria</taxon>
        <taxon>Pseudomonadati</taxon>
        <taxon>Pseudomonadota</taxon>
        <taxon>Betaproteobacteria</taxon>
        <taxon>Chitinivorax</taxon>
    </lineage>
</organism>
<sequence length="743" mass="82207">MSDTNSTPSSKVLSDGHCVLLPDKSDAPFYSKLPLPGVIILVHGVNSDGEWFDAAEQGLCTGLNTRLKRHTQRSADLAPGKPLLGIEGGLMTPVHYTRELTDTGFVDSERDSENFMTAEPNYSPVIRFRYGYKCSKDELKLWGERVWLNEFDYWGGGPFANGCTTLPDLWNSGINDQLFLWLSTQHVNPAIGRDVYSCPSRTYYVLAALRLAKLIQSIRAKQADCPVTVVCHSQGNMVGMGAAFLADRLGIQADSYVMCNPPLSLLEDNFMESYAQRDMRDSDGRSGRQHIEARVTNLQRYLAMLKARASHAQPEAMIDRAMAGGQCSPGGFSTAADRQQYGIDGHCHGRVTLYCNPHDQVISASPVQGIGWRGVSEAELARLNRPGAADPHNPALAAGSAAYFSQRVFACGYLVGQAAGGKYDYWRDRWNAQPSSNGKPDYQGFWVPPSPAARYSVAQGLAASESVIGKVFTLIGAILVAPIMGLANAKINAEPPKAERDSPDWSVPITAPALPVVFHPQAMRYGQVSSQFDEGYDPLGSTRDAGKTDKRADDPYDSTPIHTGVAQQTDTPQGNADTEAQQRYEDRARLRMQARREDREQEDGSVPGEDPGGEVSESYRDWRNQRIRDYLKEGVDIPATDHSTIVTNPLHAELALAYDVAIGVCRLSDADWRELRIEADWRYSNKLARDGHPHGQYSKYFETGMMNQQPLHQWVWADAEANMPVTVADRRVWERANQQGRDR</sequence>
<accession>A0A840MRT5</accession>
<evidence type="ECO:0000256" key="1">
    <source>
        <dbReference type="SAM" id="MobiDB-lite"/>
    </source>
</evidence>
<dbReference type="Pfam" id="PF11678">
    <property type="entry name" value="Tle3_C"/>
    <property type="match status" value="1"/>
</dbReference>
<dbReference type="InterPro" id="IPR056221">
    <property type="entry name" value="Tle3_ab_dom"/>
</dbReference>
<dbReference type="EMBL" id="JACHHY010000025">
    <property type="protein sequence ID" value="MBB5020135.1"/>
    <property type="molecule type" value="Genomic_DNA"/>
</dbReference>
<dbReference type="Proteomes" id="UP000575898">
    <property type="component" value="Unassembled WGS sequence"/>
</dbReference>
<proteinExistence type="predicted"/>
<evidence type="ECO:0000259" key="2">
    <source>
        <dbReference type="Pfam" id="PF11678"/>
    </source>
</evidence>
<keyword evidence="5" id="KW-1185">Reference proteome</keyword>
<dbReference type="InterPro" id="IPR029058">
    <property type="entry name" value="AB_hydrolase_fold"/>
</dbReference>
<dbReference type="Pfam" id="PF24322">
    <property type="entry name" value="Tle3"/>
    <property type="match status" value="1"/>
</dbReference>
<feature type="compositionally biased region" description="Basic and acidic residues" evidence="1">
    <location>
        <begin position="544"/>
        <end position="554"/>
    </location>
</feature>
<dbReference type="SUPFAM" id="SSF53474">
    <property type="entry name" value="alpha/beta-Hydrolases"/>
    <property type="match status" value="1"/>
</dbReference>
<protein>
    <submittedName>
        <fullName evidence="4">Pimeloyl-ACP methyl ester carboxylesterase</fullName>
    </submittedName>
</protein>
<dbReference type="RefSeq" id="WP_184041540.1">
    <property type="nucleotide sequence ID" value="NZ_JACHHY010000025.1"/>
</dbReference>
<feature type="domain" description="T6SS Tle3 phospholipase effector alpha/beta" evidence="3">
    <location>
        <begin position="35"/>
        <end position="376"/>
    </location>
</feature>
<gene>
    <name evidence="4" type="ORF">HNQ59_003449</name>
</gene>
<feature type="compositionally biased region" description="Polar residues" evidence="1">
    <location>
        <begin position="565"/>
        <end position="579"/>
    </location>
</feature>
<dbReference type="InterPro" id="IPR021692">
    <property type="entry name" value="Tle3_C"/>
</dbReference>
<evidence type="ECO:0000313" key="4">
    <source>
        <dbReference type="EMBL" id="MBB5020135.1"/>
    </source>
</evidence>
<evidence type="ECO:0000259" key="3">
    <source>
        <dbReference type="Pfam" id="PF24322"/>
    </source>
</evidence>
<reference evidence="4 5" key="1">
    <citation type="submission" date="2020-08" db="EMBL/GenBank/DDBJ databases">
        <title>Genomic Encyclopedia of Type Strains, Phase IV (KMG-IV): sequencing the most valuable type-strain genomes for metagenomic binning, comparative biology and taxonomic classification.</title>
        <authorList>
            <person name="Goeker M."/>
        </authorList>
    </citation>
    <scope>NUCLEOTIDE SEQUENCE [LARGE SCALE GENOMIC DNA]</scope>
    <source>
        <strain evidence="4 5">DSM 27165</strain>
    </source>
</reference>
<name>A0A840MRT5_9PROT</name>